<reference evidence="10" key="2">
    <citation type="submission" date="2025-08" db="UniProtKB">
        <authorList>
            <consortium name="Ensembl"/>
        </authorList>
    </citation>
    <scope>IDENTIFICATION</scope>
</reference>
<dbReference type="SMART" id="SM00406">
    <property type="entry name" value="IGv"/>
    <property type="match status" value="1"/>
</dbReference>
<dbReference type="Proteomes" id="UP000007648">
    <property type="component" value="Unassembled WGS sequence"/>
</dbReference>
<dbReference type="Gene3D" id="2.60.40.10">
    <property type="entry name" value="Immunoglobulins"/>
    <property type="match status" value="1"/>
</dbReference>
<dbReference type="GO" id="GO:0042101">
    <property type="term" value="C:T cell receptor complex"/>
    <property type="evidence" value="ECO:0007669"/>
    <property type="project" value="UniProtKB-KW"/>
</dbReference>
<keyword evidence="2" id="KW-1003">Cell membrane</keyword>
<keyword evidence="3" id="KW-0732">Signal</keyword>
<dbReference type="AlphaFoldDB" id="A0A7N4P0G0"/>
<keyword evidence="8" id="KW-0391">Immunity</keyword>
<comment type="subcellular location">
    <subcellularLocation>
        <location evidence="1">Cell membrane</location>
    </subcellularLocation>
</comment>
<reference evidence="10 11" key="1">
    <citation type="journal article" date="2011" name="Proc. Natl. Acad. Sci. U.S.A.">
        <title>Genetic diversity and population structure of the endangered marsupial Sarcophilus harrisii (Tasmanian devil).</title>
        <authorList>
            <person name="Miller W."/>
            <person name="Hayes V.M."/>
            <person name="Ratan A."/>
            <person name="Petersen D.C."/>
            <person name="Wittekindt N.E."/>
            <person name="Miller J."/>
            <person name="Walenz B."/>
            <person name="Knight J."/>
            <person name="Qi J."/>
            <person name="Zhao F."/>
            <person name="Wang Q."/>
            <person name="Bedoya-Reina O.C."/>
            <person name="Katiyar N."/>
            <person name="Tomsho L.P."/>
            <person name="Kasson L.M."/>
            <person name="Hardie R.A."/>
            <person name="Woodbridge P."/>
            <person name="Tindall E.A."/>
            <person name="Bertelsen M.F."/>
            <person name="Dixon D."/>
            <person name="Pyecroft S."/>
            <person name="Helgen K.M."/>
            <person name="Lesk A.M."/>
            <person name="Pringle T.H."/>
            <person name="Patterson N."/>
            <person name="Zhang Y."/>
            <person name="Kreiss A."/>
            <person name="Woods G.M."/>
            <person name="Jones M.E."/>
            <person name="Schuster S.C."/>
        </authorList>
    </citation>
    <scope>NUCLEOTIDE SEQUENCE [LARGE SCALE GENOMIC DNA]</scope>
</reference>
<dbReference type="FunCoup" id="A0A7N4P0G0">
    <property type="interactions" value="141"/>
</dbReference>
<protein>
    <recommendedName>
        <fullName evidence="9">Ig-like domain-containing protein</fullName>
    </recommendedName>
</protein>
<dbReference type="SUPFAM" id="SSF48726">
    <property type="entry name" value="Immunoglobulin"/>
    <property type="match status" value="1"/>
</dbReference>
<evidence type="ECO:0000256" key="7">
    <source>
        <dbReference type="ARBA" id="ARBA00038651"/>
    </source>
</evidence>
<sequence length="96" mass="10777">SRSQNKVEQSPRLLTVKAGEDSTFKCSYKITPFNNLQWFKQSPGKGLVFLTFTRFSDETKSNGRFKATINATSEEGYLRVTSSQSKDSATYFCVAS</sequence>
<evidence type="ECO:0000256" key="6">
    <source>
        <dbReference type="ARBA" id="ARBA00023180"/>
    </source>
</evidence>
<dbReference type="InterPro" id="IPR013783">
    <property type="entry name" value="Ig-like_fold"/>
</dbReference>
<evidence type="ECO:0000313" key="10">
    <source>
        <dbReference type="Ensembl" id="ENSSHAP00000031089.1"/>
    </source>
</evidence>
<dbReference type="GeneTree" id="ENSGT00940000163224"/>
<keyword evidence="5" id="KW-1015">Disulfide bond</keyword>
<evidence type="ECO:0000256" key="3">
    <source>
        <dbReference type="ARBA" id="ARBA00022729"/>
    </source>
</evidence>
<reference evidence="10" key="3">
    <citation type="submission" date="2025-09" db="UniProtKB">
        <authorList>
            <consortium name="Ensembl"/>
        </authorList>
    </citation>
    <scope>IDENTIFICATION</scope>
</reference>
<evidence type="ECO:0000256" key="8">
    <source>
        <dbReference type="ARBA" id="ARBA00043266"/>
    </source>
</evidence>
<evidence type="ECO:0000256" key="2">
    <source>
        <dbReference type="ARBA" id="ARBA00022475"/>
    </source>
</evidence>
<dbReference type="InterPro" id="IPR007110">
    <property type="entry name" value="Ig-like_dom"/>
</dbReference>
<dbReference type="Pfam" id="PF07686">
    <property type="entry name" value="V-set"/>
    <property type="match status" value="1"/>
</dbReference>
<dbReference type="InterPro" id="IPR036179">
    <property type="entry name" value="Ig-like_dom_sf"/>
</dbReference>
<evidence type="ECO:0000256" key="1">
    <source>
        <dbReference type="ARBA" id="ARBA00004236"/>
    </source>
</evidence>
<name>A0A7N4P0G0_SARHA</name>
<organism evidence="10 11">
    <name type="scientific">Sarcophilus harrisii</name>
    <name type="common">Tasmanian devil</name>
    <name type="synonym">Sarcophilus laniarius</name>
    <dbReference type="NCBI Taxonomy" id="9305"/>
    <lineage>
        <taxon>Eukaryota</taxon>
        <taxon>Metazoa</taxon>
        <taxon>Chordata</taxon>
        <taxon>Craniata</taxon>
        <taxon>Vertebrata</taxon>
        <taxon>Euteleostomi</taxon>
        <taxon>Mammalia</taxon>
        <taxon>Metatheria</taxon>
        <taxon>Dasyuromorphia</taxon>
        <taxon>Dasyuridae</taxon>
        <taxon>Sarcophilus</taxon>
    </lineage>
</organism>
<keyword evidence="4" id="KW-0472">Membrane</keyword>
<dbReference type="InParanoid" id="A0A7N4P0G0"/>
<evidence type="ECO:0000256" key="5">
    <source>
        <dbReference type="ARBA" id="ARBA00023157"/>
    </source>
</evidence>
<dbReference type="Ensembl" id="ENSSHAT00000044928.1">
    <property type="protein sequence ID" value="ENSSHAP00000031089.1"/>
    <property type="gene ID" value="ENSSHAG00000030189.1"/>
</dbReference>
<evidence type="ECO:0000259" key="9">
    <source>
        <dbReference type="PROSITE" id="PS50835"/>
    </source>
</evidence>
<comment type="subunit">
    <text evidence="7">Alpha-beta TR is a heterodimer composed of an alpha and beta chain; disulfide-linked. The alpha-beta TR is associated with the transmembrane signaling CD3 coreceptor proteins to form the TR-CD3 (TcR or TCR). The assembly of alpha-beta TR heterodimers with CD3 occurs in the endoplasmic reticulum where a single alpha-beta TR heterodimer associates with one CD3D-CD3E heterodimer, one CD3G-CD3E heterodimer and one CD247 homodimer forming a stable octameric structure. CD3D-CD3E and CD3G-CD3E heterodimers preferentially associate with TR alpha and TR beta chains, respectively. The association of the CD247 homodimer is the last step of TcR assembly in the endoplasmic reticulum and is required for transport to the cell surface.</text>
</comment>
<keyword evidence="8" id="KW-1064">Adaptive immunity</keyword>
<dbReference type="PANTHER" id="PTHR19339">
    <property type="entry name" value="T CELL RECEPTOR ALPHA VARIABLE 39"/>
    <property type="match status" value="1"/>
</dbReference>
<keyword evidence="6" id="KW-0325">Glycoprotein</keyword>
<keyword evidence="11" id="KW-1185">Reference proteome</keyword>
<keyword evidence="8" id="KW-1279">T cell receptor</keyword>
<evidence type="ECO:0000313" key="11">
    <source>
        <dbReference type="Proteomes" id="UP000007648"/>
    </source>
</evidence>
<proteinExistence type="predicted"/>
<dbReference type="InterPro" id="IPR051896">
    <property type="entry name" value="TCR_alpha_variable"/>
</dbReference>
<accession>A0A7N4P0G0</accession>
<dbReference type="PANTHER" id="PTHR19339:SF5">
    <property type="entry name" value="IG-LIKE DOMAIN-CONTAINING PROTEIN"/>
    <property type="match status" value="1"/>
</dbReference>
<dbReference type="InterPro" id="IPR013106">
    <property type="entry name" value="Ig_V-set"/>
</dbReference>
<dbReference type="PROSITE" id="PS50835">
    <property type="entry name" value="IG_LIKE"/>
    <property type="match status" value="1"/>
</dbReference>
<evidence type="ECO:0000256" key="4">
    <source>
        <dbReference type="ARBA" id="ARBA00023136"/>
    </source>
</evidence>
<feature type="domain" description="Ig-like" evidence="9">
    <location>
        <begin position="5"/>
        <end position="96"/>
    </location>
</feature>